<proteinExistence type="inferred from homology"/>
<dbReference type="PRINTS" id="PR00370">
    <property type="entry name" value="FMOXYGENASE"/>
</dbReference>
<keyword evidence="7" id="KW-1185">Reference proteome</keyword>
<evidence type="ECO:0000256" key="4">
    <source>
        <dbReference type="ARBA" id="ARBA00022857"/>
    </source>
</evidence>
<keyword evidence="4" id="KW-0521">NADP</keyword>
<dbReference type="InterPro" id="IPR050346">
    <property type="entry name" value="FMO-like"/>
</dbReference>
<keyword evidence="5 6" id="KW-0560">Oxidoreductase</keyword>
<reference evidence="8" key="1">
    <citation type="submission" date="2022-11" db="UniProtKB">
        <authorList>
            <consortium name="WormBaseParasite"/>
        </authorList>
    </citation>
    <scope>IDENTIFICATION</scope>
</reference>
<dbReference type="GO" id="GO:0004499">
    <property type="term" value="F:N,N-dimethylaniline monooxygenase activity"/>
    <property type="evidence" value="ECO:0007669"/>
    <property type="project" value="InterPro"/>
</dbReference>
<comment type="cofactor">
    <cofactor evidence="6">
        <name>FAD</name>
        <dbReference type="ChEBI" id="CHEBI:57692"/>
    </cofactor>
</comment>
<protein>
    <recommendedName>
        <fullName evidence="6">Flavin-containing monooxygenase</fullName>
        <ecNumber evidence="6">1.-.-.-</ecNumber>
    </recommendedName>
</protein>
<evidence type="ECO:0000256" key="5">
    <source>
        <dbReference type="ARBA" id="ARBA00023002"/>
    </source>
</evidence>
<evidence type="ECO:0000256" key="3">
    <source>
        <dbReference type="ARBA" id="ARBA00022827"/>
    </source>
</evidence>
<dbReference type="GO" id="GO:0050660">
    <property type="term" value="F:flavin adenine dinucleotide binding"/>
    <property type="evidence" value="ECO:0007669"/>
    <property type="project" value="InterPro"/>
</dbReference>
<name>A0A914E3H1_9BILA</name>
<evidence type="ECO:0000256" key="2">
    <source>
        <dbReference type="ARBA" id="ARBA00022630"/>
    </source>
</evidence>
<sequence length="426" mass="49273">MEILKSISSKKKVGIIGAGPAGLCAAVRSQQCGHDVTVFEQTSKVGGIWVYTPEVNVHTSITNIPKEIMQFEGFPFSDMDNSGRSFVSSEFVLKYLKEFAKPVLSNILFCNKVVNVERHEDLWQVQVHKLDDNQNPELTTFKFDVLFVCNGHHSKPMMPEFYEKYQKPWIHSHDYRSASKFNDQTVAIIGASFSGMDILDQLARAAKKVYLLDDKAIKFDSLLPENVLVKPRLKDATPDSLILSDDTSLSDIDTIIYCTGYVYNFPFFNSGNPLVEVLHDGKIVSKLFEHVAHVDYLNSLFFIGLHVTSTFFMIEYQVRFALALAANYTKGFDKEDVKDWEQKRLDELNMERLPYKMFHNMGIKQFDYYRRICSYAQIPYFTTPVIEKIVHQIFELVKRKDFDFVSYKKNRYVIVNSEEFYIVEEE</sequence>
<evidence type="ECO:0000313" key="8">
    <source>
        <dbReference type="WBParaSite" id="ACRNAN_scaffold517.g9308.t1"/>
    </source>
</evidence>
<dbReference type="InterPro" id="IPR036188">
    <property type="entry name" value="FAD/NAD-bd_sf"/>
</dbReference>
<dbReference type="InterPro" id="IPR020946">
    <property type="entry name" value="Flavin_mOase-like"/>
</dbReference>
<evidence type="ECO:0000313" key="7">
    <source>
        <dbReference type="Proteomes" id="UP000887540"/>
    </source>
</evidence>
<dbReference type="WBParaSite" id="ACRNAN_scaffold517.g9308.t1">
    <property type="protein sequence ID" value="ACRNAN_scaffold517.g9308.t1"/>
    <property type="gene ID" value="ACRNAN_scaffold517.g9308"/>
</dbReference>
<dbReference type="Gene3D" id="3.50.50.60">
    <property type="entry name" value="FAD/NAD(P)-binding domain"/>
    <property type="match status" value="2"/>
</dbReference>
<evidence type="ECO:0000256" key="6">
    <source>
        <dbReference type="RuleBase" id="RU361177"/>
    </source>
</evidence>
<keyword evidence="2 6" id="KW-0285">Flavoprotein</keyword>
<dbReference type="GO" id="GO:0050661">
    <property type="term" value="F:NADP binding"/>
    <property type="evidence" value="ECO:0007669"/>
    <property type="project" value="InterPro"/>
</dbReference>
<organism evidence="7 8">
    <name type="scientific">Acrobeloides nanus</name>
    <dbReference type="NCBI Taxonomy" id="290746"/>
    <lineage>
        <taxon>Eukaryota</taxon>
        <taxon>Metazoa</taxon>
        <taxon>Ecdysozoa</taxon>
        <taxon>Nematoda</taxon>
        <taxon>Chromadorea</taxon>
        <taxon>Rhabditida</taxon>
        <taxon>Tylenchina</taxon>
        <taxon>Cephalobomorpha</taxon>
        <taxon>Cephaloboidea</taxon>
        <taxon>Cephalobidae</taxon>
        <taxon>Acrobeloides</taxon>
    </lineage>
</organism>
<dbReference type="EC" id="1.-.-.-" evidence="6"/>
<dbReference type="InterPro" id="IPR000960">
    <property type="entry name" value="Flavin_mOase"/>
</dbReference>
<dbReference type="SUPFAM" id="SSF51905">
    <property type="entry name" value="FAD/NAD(P)-binding domain"/>
    <property type="match status" value="1"/>
</dbReference>
<accession>A0A914E3H1</accession>
<evidence type="ECO:0000256" key="1">
    <source>
        <dbReference type="ARBA" id="ARBA00009183"/>
    </source>
</evidence>
<dbReference type="PANTHER" id="PTHR23023">
    <property type="entry name" value="DIMETHYLANILINE MONOOXYGENASE"/>
    <property type="match status" value="1"/>
</dbReference>
<dbReference type="AlphaFoldDB" id="A0A914E3H1"/>
<dbReference type="Proteomes" id="UP000887540">
    <property type="component" value="Unplaced"/>
</dbReference>
<dbReference type="Pfam" id="PF00743">
    <property type="entry name" value="FMO-like"/>
    <property type="match status" value="2"/>
</dbReference>
<comment type="similarity">
    <text evidence="1 6">Belongs to the FMO family.</text>
</comment>
<keyword evidence="6" id="KW-0503">Monooxygenase</keyword>
<keyword evidence="3 6" id="KW-0274">FAD</keyword>